<dbReference type="Proteomes" id="UP000014627">
    <property type="component" value="Unassembled WGS sequence"/>
</dbReference>
<keyword evidence="1" id="KW-0472">Membrane</keyword>
<reference evidence="2 3" key="1">
    <citation type="submission" date="2013-04" db="EMBL/GenBank/DDBJ databases">
        <title>Genome sequence of Chlamydia psittaci 99DC5.</title>
        <authorList>
            <person name="Huot-Creasy H."/>
            <person name="McCracken C.L."/>
            <person name="Humphries M."/>
            <person name="Sachse K."/>
            <person name="Laroucau K."/>
            <person name="Bavoil P."/>
            <person name="Myers G.S."/>
        </authorList>
    </citation>
    <scope>NUCLEOTIDE SEQUENCE [LARGE SCALE GENOMIC DNA]</scope>
    <source>
        <strain evidence="2 3">99DC5</strain>
    </source>
</reference>
<name>A0ABN0MNF8_CHLPS</name>
<evidence type="ECO:0000256" key="1">
    <source>
        <dbReference type="SAM" id="Phobius"/>
    </source>
</evidence>
<sequence length="253" mass="27456">MINTAIGIIGIAALASALDEYESSLNQNDTPQIPGEYTVSSSNDAVFLLRDIEKLTEVIHTLHFTLPSWLINDIKDIENGAKRVLEVSQMHGNDNRTGLGVLQGLFDNYYQVRDYLNSVCYIGDGTNCGTSLGNIKYYGSATHIPHTIKQHPFKATYPSPIQGKARLMTISAIAILSILALAAMVALGTLGGLSIIALPISIGVSVATALGCVLTTAILIKKLKSRVVTEYRQEIIPVSQYPRPIYWGCSNFN</sequence>
<dbReference type="EMBL" id="ATLC01000055">
    <property type="protein sequence ID" value="EPJ27436.1"/>
    <property type="molecule type" value="Genomic_DNA"/>
</dbReference>
<dbReference type="RefSeq" id="WP_016981876.1">
    <property type="nucleotide sequence ID" value="NZ_KE356190.1"/>
</dbReference>
<organism evidence="2 3">
    <name type="scientific">Chlamydia psittaci 99DC5</name>
    <dbReference type="NCBI Taxonomy" id="1112251"/>
    <lineage>
        <taxon>Bacteria</taxon>
        <taxon>Pseudomonadati</taxon>
        <taxon>Chlamydiota</taxon>
        <taxon>Chlamydiia</taxon>
        <taxon>Chlamydiales</taxon>
        <taxon>Chlamydiaceae</taxon>
        <taxon>Chlamydia/Chlamydophila group</taxon>
        <taxon>Chlamydia</taxon>
    </lineage>
</organism>
<keyword evidence="1" id="KW-0812">Transmembrane</keyword>
<feature type="transmembrane region" description="Helical" evidence="1">
    <location>
        <begin position="196"/>
        <end position="220"/>
    </location>
</feature>
<proteinExistence type="predicted"/>
<comment type="caution">
    <text evidence="2">The sequence shown here is derived from an EMBL/GenBank/DDBJ whole genome shotgun (WGS) entry which is preliminary data.</text>
</comment>
<evidence type="ECO:0000313" key="3">
    <source>
        <dbReference type="Proteomes" id="UP000014627"/>
    </source>
</evidence>
<keyword evidence="1" id="KW-1133">Transmembrane helix</keyword>
<evidence type="ECO:0000313" key="2">
    <source>
        <dbReference type="EMBL" id="EPJ27436.1"/>
    </source>
</evidence>
<keyword evidence="3" id="KW-1185">Reference proteome</keyword>
<feature type="transmembrane region" description="Helical" evidence="1">
    <location>
        <begin position="167"/>
        <end position="190"/>
    </location>
</feature>
<gene>
    <name evidence="2" type="ORF">CP99DC5_1022</name>
</gene>
<protein>
    <submittedName>
        <fullName evidence="2">Uncharacterized protein</fullName>
    </submittedName>
</protein>
<accession>A0ABN0MNF8</accession>